<dbReference type="PROSITE" id="PS50012">
    <property type="entry name" value="RCC1_3"/>
    <property type="match status" value="5"/>
</dbReference>
<dbReference type="GO" id="GO:0004842">
    <property type="term" value="F:ubiquitin-protein transferase activity"/>
    <property type="evidence" value="ECO:0007669"/>
    <property type="project" value="InterPro"/>
</dbReference>
<dbReference type="Pfam" id="PF25390">
    <property type="entry name" value="WD40_RLD"/>
    <property type="match status" value="1"/>
</dbReference>
<dbReference type="Gene3D" id="3.30.2410.10">
    <property type="entry name" value="Hect, E3 ligase catalytic domain"/>
    <property type="match status" value="1"/>
</dbReference>
<dbReference type="FunFam" id="3.30.2160.10:FF:000004">
    <property type="entry name" value="probable E3 ubiquitin-protein ligase HERC4 isoform X1"/>
    <property type="match status" value="1"/>
</dbReference>
<dbReference type="FunFam" id="3.30.2410.10:FF:000003">
    <property type="entry name" value="probable E3 ubiquitin-protein ligase HERC4 isoform X1"/>
    <property type="match status" value="1"/>
</dbReference>
<dbReference type="CDD" id="cd00078">
    <property type="entry name" value="HECTc"/>
    <property type="match status" value="1"/>
</dbReference>
<evidence type="ECO:0000256" key="6">
    <source>
        <dbReference type="PROSITE-ProRule" id="PRU00104"/>
    </source>
</evidence>
<gene>
    <name evidence="9" type="primary">Herc4</name>
</gene>
<dbReference type="Gene3D" id="3.90.1750.10">
    <property type="entry name" value="Hect, E3 ligase catalytic domains"/>
    <property type="match status" value="1"/>
</dbReference>
<evidence type="ECO:0000256" key="4">
    <source>
        <dbReference type="ARBA" id="ARBA00022737"/>
    </source>
</evidence>
<dbReference type="InterPro" id="IPR058923">
    <property type="entry name" value="RCC1-like_dom"/>
</dbReference>
<dbReference type="PROSITE" id="PS50237">
    <property type="entry name" value="HECT"/>
    <property type="match status" value="1"/>
</dbReference>
<protein>
    <submittedName>
        <fullName evidence="9">Probable E3 ubiquitin-protein ligase HERC4</fullName>
    </submittedName>
</protein>
<comment type="subcellular location">
    <subcellularLocation>
        <location evidence="1">Cytoplasm</location>
    </subcellularLocation>
</comment>
<organism evidence="9">
    <name type="scientific">Phallusia mammillata</name>
    <dbReference type="NCBI Taxonomy" id="59560"/>
    <lineage>
        <taxon>Eukaryota</taxon>
        <taxon>Metazoa</taxon>
        <taxon>Chordata</taxon>
        <taxon>Tunicata</taxon>
        <taxon>Ascidiacea</taxon>
        <taxon>Phlebobranchia</taxon>
        <taxon>Ascidiidae</taxon>
        <taxon>Phallusia</taxon>
    </lineage>
</organism>
<dbReference type="InterPro" id="IPR035983">
    <property type="entry name" value="Hect_E3_ubiquitin_ligase"/>
</dbReference>
<feature type="domain" description="HECT" evidence="8">
    <location>
        <begin position="702"/>
        <end position="1026"/>
    </location>
</feature>
<feature type="repeat" description="RCC1" evidence="7">
    <location>
        <begin position="304"/>
        <end position="374"/>
    </location>
</feature>
<keyword evidence="5 6" id="KW-0833">Ubl conjugation pathway</keyword>
<dbReference type="PROSITE" id="PS00626">
    <property type="entry name" value="RCC1_2"/>
    <property type="match status" value="2"/>
</dbReference>
<dbReference type="EMBL" id="LR785732">
    <property type="protein sequence ID" value="CAB3252608.1"/>
    <property type="molecule type" value="mRNA"/>
</dbReference>
<evidence type="ECO:0000259" key="8">
    <source>
        <dbReference type="PROSITE" id="PS50237"/>
    </source>
</evidence>
<feature type="active site" description="Glycyl thioester intermediate" evidence="6">
    <location>
        <position position="994"/>
    </location>
</feature>
<dbReference type="Gene3D" id="3.30.2160.10">
    <property type="entry name" value="Hect, E3 ligase catalytic domain"/>
    <property type="match status" value="1"/>
</dbReference>
<keyword evidence="3" id="KW-0808">Transferase</keyword>
<evidence type="ECO:0000256" key="5">
    <source>
        <dbReference type="ARBA" id="ARBA00022786"/>
    </source>
</evidence>
<keyword evidence="4" id="KW-0677">Repeat</keyword>
<dbReference type="Pfam" id="PF00632">
    <property type="entry name" value="HECT"/>
    <property type="match status" value="1"/>
</dbReference>
<accession>A0A6F9DDR9</accession>
<dbReference type="InterPro" id="IPR000569">
    <property type="entry name" value="HECT_dom"/>
</dbReference>
<dbReference type="PANTHER" id="PTHR45622:SF76">
    <property type="entry name" value="HECT AND RLD DOMAIN CONTAINING E3 UBIQUITIN LIGASE 4, ISOFORM C"/>
    <property type="match status" value="1"/>
</dbReference>
<feature type="repeat" description="RCC1" evidence="7">
    <location>
        <begin position="250"/>
        <end position="302"/>
    </location>
</feature>
<dbReference type="PRINTS" id="PR00633">
    <property type="entry name" value="RCCNDNSATION"/>
</dbReference>
<reference evidence="9" key="1">
    <citation type="submission" date="2020-04" db="EMBL/GenBank/DDBJ databases">
        <authorList>
            <person name="Neveu A P."/>
        </authorList>
    </citation>
    <scope>NUCLEOTIDE SEQUENCE</scope>
    <source>
        <tissue evidence="9">Whole embryo</tissue>
    </source>
</reference>
<dbReference type="InterPro" id="IPR009091">
    <property type="entry name" value="RCC1/BLIP-II"/>
</dbReference>
<dbReference type="SUPFAM" id="SSF56204">
    <property type="entry name" value="Hect, E3 ligase catalytic domain"/>
    <property type="match status" value="1"/>
</dbReference>
<evidence type="ECO:0000256" key="1">
    <source>
        <dbReference type="ARBA" id="ARBA00004496"/>
    </source>
</evidence>
<proteinExistence type="evidence at transcript level"/>
<sequence length="1026" mass="114646">MFTWGQRTIEENTIDQTSIQPAKVTIFENQDVQQASLNQSTSVVLLKDGSVYAFLGHCHPNSIISNKVTALETIVVKHVFAGHCFVLVIDDRFRVYGWGRNQHGQIGLPESDFYPSPKPVKALQYYQIISVACGEAHSLFLTSSGVILACGSNEYGQLGTGDAPHSSNEMKIIQSLGGIPFAQIAAGSWHSLAVTVSGAVFGWGRNDNGQLGVGDCENRSAPVLLKSLRSQVIKHVASGSYHTAALTMDGGLFTFGSNKQGQLGHGKSSESSLNPRKVFEHMGDTVTQTACGSCHTLTFVSSSNQIYAFGDNSSGQLGYGVEKVGGNFLPHAVTLPGNNSKQSVPTTSAETTGEHAFIKEISAGGDESAVTYTKTSTPSADFRKVPPEKKIFTLSDELIAKLQSLSNETRIMPDVERYLQTVMSSASCLNASFLTSDHYKTTTSNHGVSLMAARLGFNKLCSCSCSRVQEVMMQSLQHRLIPCLVASPPDMEALRVYLILPECQLFEERDNYLTLLIPFAKKCSMLVSAASKVLDKWYRSMEPLYFTKPVNICKDCVMQILRRPVVNGVNMFGEMKFVLDYLGKLNHANDSGEKSIIPYQHFYLPAITDLINLEEDYIKWVQGRPGCICQYPFVLNSQAKTSLLQIDAVWQMRSAYSEAHDRNMSSLFGYGQNQYLETLVLELEVRRGELVHDALTSLANVDMRSLKKPLVVKFAGEEGQDAGGVRKEFFMLILKEVIDPKYGMFQYFEESRLIWFSDFELETEMMYFLVGLLCGLAIYNNTIIDICFPLALYKKLLGATPTLIDLQELDPTMARSLKQLLEFDGGNIEDIFCLDFTVNRENFGESRVVELIPNGSNVPVTEQNRQEYVDTYVDFVFNKSVLHQYEAFNKGFHKVCGGKIMNLFRPMELMEMVVGNQNYNWEEFEKTADYKGEYYRQHPVMKMFWSVFHAFSLEEKKEFLLFLTGCNKVPINGVKITIQPVRTGDSHLPVAHTCFNLLDLPMYSSQSILEQKLKMAMLNNQGFHLA</sequence>
<dbReference type="Gene3D" id="2.130.10.30">
    <property type="entry name" value="Regulator of chromosome condensation 1/beta-lactamase-inhibitor protein II"/>
    <property type="match status" value="2"/>
</dbReference>
<dbReference type="InterPro" id="IPR000408">
    <property type="entry name" value="Reg_chr_condens"/>
</dbReference>
<name>A0A6F9DDR9_9ASCI</name>
<dbReference type="SMART" id="SM00119">
    <property type="entry name" value="HECTc"/>
    <property type="match status" value="1"/>
</dbReference>
<dbReference type="GO" id="GO:0005737">
    <property type="term" value="C:cytoplasm"/>
    <property type="evidence" value="ECO:0007669"/>
    <property type="project" value="UniProtKB-SubCell"/>
</dbReference>
<dbReference type="PANTHER" id="PTHR45622">
    <property type="entry name" value="UBIQUITIN-PROTEIN LIGASE E3A-RELATED"/>
    <property type="match status" value="1"/>
</dbReference>
<dbReference type="SUPFAM" id="SSF50985">
    <property type="entry name" value="RCC1/BLIP-II"/>
    <property type="match status" value="2"/>
</dbReference>
<dbReference type="AlphaFoldDB" id="A0A6F9DDR9"/>
<evidence type="ECO:0000256" key="7">
    <source>
        <dbReference type="PROSITE-ProRule" id="PRU00235"/>
    </source>
</evidence>
<evidence type="ECO:0000256" key="3">
    <source>
        <dbReference type="ARBA" id="ARBA00022679"/>
    </source>
</evidence>
<dbReference type="InterPro" id="IPR051709">
    <property type="entry name" value="Ub-ligase/GTPase-reg"/>
</dbReference>
<keyword evidence="2" id="KW-0963">Cytoplasm</keyword>
<feature type="repeat" description="RCC1" evidence="7">
    <location>
        <begin position="93"/>
        <end position="144"/>
    </location>
</feature>
<feature type="repeat" description="RCC1" evidence="7">
    <location>
        <begin position="198"/>
        <end position="249"/>
    </location>
</feature>
<evidence type="ECO:0000256" key="2">
    <source>
        <dbReference type="ARBA" id="ARBA00022490"/>
    </source>
</evidence>
<feature type="repeat" description="RCC1" evidence="7">
    <location>
        <begin position="145"/>
        <end position="197"/>
    </location>
</feature>
<evidence type="ECO:0000313" key="9">
    <source>
        <dbReference type="EMBL" id="CAB3252608.1"/>
    </source>
</evidence>